<name>A0A842HSU8_9SPHN</name>
<reference evidence="3 4" key="1">
    <citation type="submission" date="2020-08" db="EMBL/GenBank/DDBJ databases">
        <title>Draft genome sequence of Parasphingopyxis sp. GrpM-11.</title>
        <authorList>
            <person name="Oh J."/>
            <person name="Roh D.-H."/>
        </authorList>
    </citation>
    <scope>NUCLEOTIDE SEQUENCE [LARGE SCALE GENOMIC DNA]</scope>
    <source>
        <strain evidence="3 4">GrpM-11</strain>
    </source>
</reference>
<feature type="transmembrane region" description="Helical" evidence="1">
    <location>
        <begin position="196"/>
        <end position="214"/>
    </location>
</feature>
<evidence type="ECO:0000256" key="1">
    <source>
        <dbReference type="SAM" id="Phobius"/>
    </source>
</evidence>
<feature type="transmembrane region" description="Helical" evidence="1">
    <location>
        <begin position="12"/>
        <end position="35"/>
    </location>
</feature>
<gene>
    <name evidence="3" type="ORF">H6P80_00850</name>
</gene>
<feature type="transmembrane region" description="Helical" evidence="1">
    <location>
        <begin position="271"/>
        <end position="294"/>
    </location>
</feature>
<protein>
    <submittedName>
        <fullName evidence="3">Phosphatase PAP2 family protein</fullName>
    </submittedName>
</protein>
<dbReference type="AlphaFoldDB" id="A0A842HSU8"/>
<feature type="transmembrane region" description="Helical" evidence="1">
    <location>
        <begin position="165"/>
        <end position="184"/>
    </location>
</feature>
<dbReference type="RefSeq" id="WP_185799467.1">
    <property type="nucleotide sequence ID" value="NZ_JACJVJ010000001.1"/>
</dbReference>
<evidence type="ECO:0000313" key="3">
    <source>
        <dbReference type="EMBL" id="MBC2776156.1"/>
    </source>
</evidence>
<organism evidence="3 4">
    <name type="scientific">Parasphingopyxis marina</name>
    <dbReference type="NCBI Taxonomy" id="2761622"/>
    <lineage>
        <taxon>Bacteria</taxon>
        <taxon>Pseudomonadati</taxon>
        <taxon>Pseudomonadota</taxon>
        <taxon>Alphaproteobacteria</taxon>
        <taxon>Sphingomonadales</taxon>
        <taxon>Sphingomonadaceae</taxon>
        <taxon>Parasphingopyxis</taxon>
    </lineage>
</organism>
<feature type="transmembrane region" description="Helical" evidence="1">
    <location>
        <begin position="301"/>
        <end position="322"/>
    </location>
</feature>
<dbReference type="InterPro" id="IPR026841">
    <property type="entry name" value="Aur1/Ipt1"/>
</dbReference>
<feature type="transmembrane region" description="Helical" evidence="1">
    <location>
        <begin position="97"/>
        <end position="117"/>
    </location>
</feature>
<keyword evidence="1" id="KW-0812">Transmembrane</keyword>
<comment type="caution">
    <text evidence="3">The sequence shown here is derived from an EMBL/GenBank/DDBJ whole genome shotgun (WGS) entry which is preliminary data.</text>
</comment>
<proteinExistence type="predicted"/>
<sequence>MFRSSIVFGRETRVAALGLGITAAYFIAVLASGYVAPAQLLQLFRMYLFGLTAVWLFLFCLWLIVILWQGRPKDGKVSSPLAVIRERIAERVSGEGVVTMLWPLLLFAALISSFNAFKQQILSTQPFAHDPWLVEADRWLFFGKDGWRFFHDWFGSPAATDFIDTFYHVWFLPMALGVVACAFLGTRYYRLRTQYLLTYIFVWIGLGSVMAFLLPSAGPCFYTDLVGPQESYAAMMETLRAHDAALGNGGGNLVALNNMHHLLNAYSSDTLAIGGGISAMPSVHNGLAILFALGAFRINRWLGYLLGAYALLIWVGSVYLGWHYGLDGVVAAIATIGFWRLAGRIAAAFDRPPLEKRPLAPAV</sequence>
<dbReference type="EMBL" id="JACJVJ010000001">
    <property type="protein sequence ID" value="MBC2776156.1"/>
    <property type="molecule type" value="Genomic_DNA"/>
</dbReference>
<dbReference type="Proteomes" id="UP000564378">
    <property type="component" value="Unassembled WGS sequence"/>
</dbReference>
<feature type="domain" description="Inositolphosphotransferase Aur1/Ipt1" evidence="2">
    <location>
        <begin position="132"/>
        <end position="337"/>
    </location>
</feature>
<dbReference type="GO" id="GO:0016020">
    <property type="term" value="C:membrane"/>
    <property type="evidence" value="ECO:0007669"/>
    <property type="project" value="UniProtKB-SubCell"/>
</dbReference>
<keyword evidence="1" id="KW-1133">Transmembrane helix</keyword>
<evidence type="ECO:0000259" key="2">
    <source>
        <dbReference type="Pfam" id="PF14378"/>
    </source>
</evidence>
<dbReference type="Pfam" id="PF14378">
    <property type="entry name" value="PAP2_3"/>
    <property type="match status" value="1"/>
</dbReference>
<keyword evidence="1" id="KW-0472">Membrane</keyword>
<keyword evidence="4" id="KW-1185">Reference proteome</keyword>
<feature type="transmembrane region" description="Helical" evidence="1">
    <location>
        <begin position="47"/>
        <end position="68"/>
    </location>
</feature>
<evidence type="ECO:0000313" key="4">
    <source>
        <dbReference type="Proteomes" id="UP000564378"/>
    </source>
</evidence>
<accession>A0A842HSU8</accession>